<evidence type="ECO:0000313" key="3">
    <source>
        <dbReference type="Proteomes" id="UP001209878"/>
    </source>
</evidence>
<name>A0AAD9KMX8_RIDPI</name>
<dbReference type="AlphaFoldDB" id="A0AAD9KMX8"/>
<organism evidence="2 3">
    <name type="scientific">Ridgeia piscesae</name>
    <name type="common">Tubeworm</name>
    <dbReference type="NCBI Taxonomy" id="27915"/>
    <lineage>
        <taxon>Eukaryota</taxon>
        <taxon>Metazoa</taxon>
        <taxon>Spiralia</taxon>
        <taxon>Lophotrochozoa</taxon>
        <taxon>Annelida</taxon>
        <taxon>Polychaeta</taxon>
        <taxon>Sedentaria</taxon>
        <taxon>Canalipalpata</taxon>
        <taxon>Sabellida</taxon>
        <taxon>Siboglinidae</taxon>
        <taxon>Ridgeia</taxon>
    </lineage>
</organism>
<evidence type="ECO:0000256" key="1">
    <source>
        <dbReference type="SAM" id="MobiDB-lite"/>
    </source>
</evidence>
<keyword evidence="3" id="KW-1185">Reference proteome</keyword>
<feature type="region of interest" description="Disordered" evidence="1">
    <location>
        <begin position="37"/>
        <end position="67"/>
    </location>
</feature>
<dbReference type="EMBL" id="JAODUO010000879">
    <property type="protein sequence ID" value="KAK2173383.1"/>
    <property type="molecule type" value="Genomic_DNA"/>
</dbReference>
<proteinExistence type="predicted"/>
<sequence length="67" mass="7419">MDSTLAHDTTLVNRTAIITHRLFSICFLPRQTTRYYTSTHPRTRKTTGGQSPCPPIDGTTVSPTIAD</sequence>
<dbReference type="Proteomes" id="UP001209878">
    <property type="component" value="Unassembled WGS sequence"/>
</dbReference>
<protein>
    <submittedName>
        <fullName evidence="2">Uncharacterized protein</fullName>
    </submittedName>
</protein>
<feature type="compositionally biased region" description="Polar residues" evidence="1">
    <location>
        <begin position="37"/>
        <end position="50"/>
    </location>
</feature>
<comment type="caution">
    <text evidence="2">The sequence shown here is derived from an EMBL/GenBank/DDBJ whole genome shotgun (WGS) entry which is preliminary data.</text>
</comment>
<accession>A0AAD9KMX8</accession>
<gene>
    <name evidence="2" type="ORF">NP493_879g00043</name>
</gene>
<reference evidence="2" key="1">
    <citation type="journal article" date="2023" name="Mol. Biol. Evol.">
        <title>Third-Generation Sequencing Reveals the Adaptive Role of the Epigenome in Three Deep-Sea Polychaetes.</title>
        <authorList>
            <person name="Perez M."/>
            <person name="Aroh O."/>
            <person name="Sun Y."/>
            <person name="Lan Y."/>
            <person name="Juniper S.K."/>
            <person name="Young C.R."/>
            <person name="Angers B."/>
            <person name="Qian P.Y."/>
        </authorList>
    </citation>
    <scope>NUCLEOTIDE SEQUENCE</scope>
    <source>
        <strain evidence="2">R07B-5</strain>
    </source>
</reference>
<evidence type="ECO:0000313" key="2">
    <source>
        <dbReference type="EMBL" id="KAK2173383.1"/>
    </source>
</evidence>